<sequence length="101" mass="11635">MILPTYSATGKLAPPDSNYDVSRGPFVFPDHWFGIKFNHQHEIVKMILKANEYRHCTLGGIKYEKSQNLKTSFTAERINTCKICVDVNLEGIQVCLKKYFH</sequence>
<proteinExistence type="predicted"/>
<dbReference type="Proteomes" id="UP000054564">
    <property type="component" value="Unassembled WGS sequence"/>
</dbReference>
<gene>
    <name evidence="2" type="ORF">PSTG_01611</name>
</gene>
<comment type="caution">
    <text evidence="2">The sequence shown here is derived from an EMBL/GenBank/DDBJ whole genome shotgun (WGS) entry which is preliminary data.</text>
</comment>
<dbReference type="AlphaFoldDB" id="A0A0L0W1H8"/>
<dbReference type="EMBL" id="AJIL01000008">
    <property type="protein sequence ID" value="KNF05398.1"/>
    <property type="molecule type" value="Genomic_DNA"/>
</dbReference>
<keyword evidence="3" id="KW-1185">Reference proteome</keyword>
<evidence type="ECO:0000313" key="3">
    <source>
        <dbReference type="Proteomes" id="UP000054564"/>
    </source>
</evidence>
<dbReference type="InterPro" id="IPR046798">
    <property type="entry name" value="2OG-FeII_Oxy_6"/>
</dbReference>
<feature type="domain" description="Tet-like 2OG-Fe(II) oxygenase" evidence="1">
    <location>
        <begin position="1"/>
        <end position="58"/>
    </location>
</feature>
<evidence type="ECO:0000259" key="1">
    <source>
        <dbReference type="Pfam" id="PF20515"/>
    </source>
</evidence>
<evidence type="ECO:0000313" key="2">
    <source>
        <dbReference type="EMBL" id="KNF05398.1"/>
    </source>
</evidence>
<dbReference type="Pfam" id="PF20515">
    <property type="entry name" value="2OG-FeII_Oxy_6"/>
    <property type="match status" value="1"/>
</dbReference>
<protein>
    <recommendedName>
        <fullName evidence="1">Tet-like 2OG-Fe(II) oxygenase domain-containing protein</fullName>
    </recommendedName>
</protein>
<reference evidence="3" key="1">
    <citation type="submission" date="2014-03" db="EMBL/GenBank/DDBJ databases">
        <title>The Genome Sequence of Puccinia striiformis f. sp. tritici PST-78.</title>
        <authorList>
            <consortium name="The Broad Institute Genome Sequencing Platform"/>
            <person name="Cuomo C."/>
            <person name="Hulbert S."/>
            <person name="Chen X."/>
            <person name="Walker B."/>
            <person name="Young S.K."/>
            <person name="Zeng Q."/>
            <person name="Gargeya S."/>
            <person name="Fitzgerald M."/>
            <person name="Haas B."/>
            <person name="Abouelleil A."/>
            <person name="Alvarado L."/>
            <person name="Arachchi H.M."/>
            <person name="Berlin A.M."/>
            <person name="Chapman S.B."/>
            <person name="Goldberg J."/>
            <person name="Griggs A."/>
            <person name="Gujja S."/>
            <person name="Hansen M."/>
            <person name="Howarth C."/>
            <person name="Imamovic A."/>
            <person name="Larimer J."/>
            <person name="McCowan C."/>
            <person name="Montmayeur A."/>
            <person name="Murphy C."/>
            <person name="Neiman D."/>
            <person name="Pearson M."/>
            <person name="Priest M."/>
            <person name="Roberts A."/>
            <person name="Saif S."/>
            <person name="Shea T."/>
            <person name="Sisk P."/>
            <person name="Sykes S."/>
            <person name="Wortman J."/>
            <person name="Nusbaum C."/>
            <person name="Birren B."/>
        </authorList>
    </citation>
    <scope>NUCLEOTIDE SEQUENCE [LARGE SCALE GENOMIC DNA]</scope>
    <source>
        <strain evidence="3">race PST-78</strain>
    </source>
</reference>
<organism evidence="2 3">
    <name type="scientific">Puccinia striiformis f. sp. tritici PST-78</name>
    <dbReference type="NCBI Taxonomy" id="1165861"/>
    <lineage>
        <taxon>Eukaryota</taxon>
        <taxon>Fungi</taxon>
        <taxon>Dikarya</taxon>
        <taxon>Basidiomycota</taxon>
        <taxon>Pucciniomycotina</taxon>
        <taxon>Pucciniomycetes</taxon>
        <taxon>Pucciniales</taxon>
        <taxon>Pucciniaceae</taxon>
        <taxon>Puccinia</taxon>
    </lineage>
</organism>
<name>A0A0L0W1H8_9BASI</name>
<accession>A0A0L0W1H8</accession>